<keyword evidence="4" id="KW-1185">Reference proteome</keyword>
<dbReference type="Gene3D" id="3.40.50.720">
    <property type="entry name" value="NAD(P)-binding Rossmann-like Domain"/>
    <property type="match status" value="1"/>
</dbReference>
<protein>
    <submittedName>
        <fullName evidence="3">SDR family oxidoreductase</fullName>
    </submittedName>
</protein>
<dbReference type="PANTHER" id="PTHR42760">
    <property type="entry name" value="SHORT-CHAIN DEHYDROGENASES/REDUCTASES FAMILY MEMBER"/>
    <property type="match status" value="1"/>
</dbReference>
<dbReference type="RefSeq" id="WP_263038142.1">
    <property type="nucleotide sequence ID" value="NZ_JAOTPL010000011.1"/>
</dbReference>
<evidence type="ECO:0000256" key="1">
    <source>
        <dbReference type="ARBA" id="ARBA00006484"/>
    </source>
</evidence>
<gene>
    <name evidence="3" type="ORF">OD355_09035</name>
</gene>
<comment type="caution">
    <text evidence="3">The sequence shown here is derived from an EMBL/GenBank/DDBJ whole genome shotgun (WGS) entry which is preliminary data.</text>
</comment>
<dbReference type="InterPro" id="IPR020904">
    <property type="entry name" value="Sc_DH/Rdtase_CS"/>
</dbReference>
<dbReference type="EMBL" id="JAOTPL010000011">
    <property type="protein sequence ID" value="MCU7694657.1"/>
    <property type="molecule type" value="Genomic_DNA"/>
</dbReference>
<reference evidence="3" key="1">
    <citation type="submission" date="2022-10" db="EMBL/GenBank/DDBJ databases">
        <authorList>
            <person name="Kim H.S."/>
            <person name="Kim J.-S."/>
            <person name="Suh M.K."/>
            <person name="Eom M.K."/>
            <person name="Lee J.-S."/>
        </authorList>
    </citation>
    <scope>NUCLEOTIDE SEQUENCE</scope>
    <source>
        <strain evidence="3">LIP-5</strain>
    </source>
</reference>
<dbReference type="PROSITE" id="PS00061">
    <property type="entry name" value="ADH_SHORT"/>
    <property type="match status" value="1"/>
</dbReference>
<dbReference type="GO" id="GO:0016616">
    <property type="term" value="F:oxidoreductase activity, acting on the CH-OH group of donors, NAD or NADP as acceptor"/>
    <property type="evidence" value="ECO:0007669"/>
    <property type="project" value="TreeGrafter"/>
</dbReference>
<dbReference type="Proteomes" id="UP001209317">
    <property type="component" value="Unassembled WGS sequence"/>
</dbReference>
<evidence type="ECO:0000256" key="2">
    <source>
        <dbReference type="ARBA" id="ARBA00023002"/>
    </source>
</evidence>
<keyword evidence="2" id="KW-0560">Oxidoreductase</keyword>
<dbReference type="PANTHER" id="PTHR42760:SF115">
    <property type="entry name" value="3-OXOACYL-[ACYL-CARRIER-PROTEIN] REDUCTASE FABG"/>
    <property type="match status" value="1"/>
</dbReference>
<name>A0AAE3IMC7_9BACT</name>
<dbReference type="InterPro" id="IPR002347">
    <property type="entry name" value="SDR_fam"/>
</dbReference>
<sequence>MHTEKNSFSLENKVIIVTGGTGVLGSSFVQAIAEAGGAVVILDLHQDKAEQKAAELKAAGHEALGLAANVLDEADLEKAKAIILERYGKIDGLVNAAGGNVPESIIQPDQDIFDMNIEGMKKALVLNVWGTVTPSKVFGAAMKENGGSIVNISSVSSKTVLTMVMGYSMGKAAIDIYTKWFAVEAARRYGDKIRVNAIAPGFFLTHQNKDLLTNPDGSLKQRSKNIMHSTPYGRFGQPEELNGAVIYLLSDASKFVTAAEIAVDGGFTKFSGV</sequence>
<dbReference type="NCBIfam" id="NF006132">
    <property type="entry name" value="PRK08277.1"/>
    <property type="match status" value="1"/>
</dbReference>
<dbReference type="PRINTS" id="PR00081">
    <property type="entry name" value="GDHRDH"/>
</dbReference>
<dbReference type="Pfam" id="PF13561">
    <property type="entry name" value="adh_short_C2"/>
    <property type="match status" value="1"/>
</dbReference>
<dbReference type="AlphaFoldDB" id="A0AAE3IMC7"/>
<evidence type="ECO:0000313" key="4">
    <source>
        <dbReference type="Proteomes" id="UP001209317"/>
    </source>
</evidence>
<dbReference type="FunFam" id="3.40.50.720:FF:000084">
    <property type="entry name" value="Short-chain dehydrogenase reductase"/>
    <property type="match status" value="1"/>
</dbReference>
<organism evidence="3 4">
    <name type="scientific">Haoranjiania flava</name>
    <dbReference type="NCBI Taxonomy" id="1856322"/>
    <lineage>
        <taxon>Bacteria</taxon>
        <taxon>Pseudomonadati</taxon>
        <taxon>Bacteroidota</taxon>
        <taxon>Chitinophagia</taxon>
        <taxon>Chitinophagales</taxon>
        <taxon>Chitinophagaceae</taxon>
        <taxon>Haoranjiania</taxon>
    </lineage>
</organism>
<dbReference type="SUPFAM" id="SSF51735">
    <property type="entry name" value="NAD(P)-binding Rossmann-fold domains"/>
    <property type="match status" value="1"/>
</dbReference>
<evidence type="ECO:0000313" key="3">
    <source>
        <dbReference type="EMBL" id="MCU7694657.1"/>
    </source>
</evidence>
<dbReference type="InterPro" id="IPR036291">
    <property type="entry name" value="NAD(P)-bd_dom_sf"/>
</dbReference>
<comment type="similarity">
    <text evidence="1">Belongs to the short-chain dehydrogenases/reductases (SDR) family.</text>
</comment>
<dbReference type="PRINTS" id="PR00080">
    <property type="entry name" value="SDRFAMILY"/>
</dbReference>
<proteinExistence type="inferred from homology"/>
<accession>A0AAE3IMC7</accession>